<dbReference type="InterPro" id="IPR036102">
    <property type="entry name" value="OsmC/Ohrsf"/>
</dbReference>
<dbReference type="InterPro" id="IPR003718">
    <property type="entry name" value="OsmC/Ohr_fam"/>
</dbReference>
<dbReference type="PANTHER" id="PTHR39624">
    <property type="entry name" value="PROTEIN INVOLVED IN RIMO-MEDIATED BETA-METHYLTHIOLATION OF RIBOSOMAL PROTEIN S12 YCAO"/>
    <property type="match status" value="1"/>
</dbReference>
<proteinExistence type="predicted"/>
<accession>T0GA17</accession>
<dbReference type="InterPro" id="IPR015946">
    <property type="entry name" value="KH_dom-like_a/b"/>
</dbReference>
<dbReference type="SUPFAM" id="SSF82784">
    <property type="entry name" value="OsmC-like"/>
    <property type="match status" value="1"/>
</dbReference>
<evidence type="ECO:0000313" key="2">
    <source>
        <dbReference type="Proteomes" id="UP000015454"/>
    </source>
</evidence>
<comment type="caution">
    <text evidence="1">The sequence shown here is derived from an EMBL/GenBank/DDBJ whole genome shotgun (WGS) entry which is preliminary data.</text>
</comment>
<dbReference type="STRING" id="1049789.LEP1GSC050_1715"/>
<evidence type="ECO:0000313" key="1">
    <source>
        <dbReference type="EMBL" id="EQA43639.1"/>
    </source>
</evidence>
<protein>
    <submittedName>
        <fullName evidence="1">OsmC-like protein</fullName>
    </submittedName>
</protein>
<sequence>MVFMSDVEVTVTSTPENYKTILKASLHELIADESKENGGQDLGPSPHEYLLLALGACTSITLRMYAEVKKMDLQNVSVVLNLTKGKDHTEIERIVTVQGNLNEKERERLLHAANACPIHKVLTSPIKIDTKLF</sequence>
<dbReference type="PANTHER" id="PTHR39624:SF2">
    <property type="entry name" value="OSMC-LIKE PROTEIN"/>
    <property type="match status" value="1"/>
</dbReference>
<dbReference type="EMBL" id="AHMO02000011">
    <property type="protein sequence ID" value="EQA43639.1"/>
    <property type="molecule type" value="Genomic_DNA"/>
</dbReference>
<name>T0GA17_9LEPT</name>
<dbReference type="Gene3D" id="3.30.300.20">
    <property type="match status" value="1"/>
</dbReference>
<dbReference type="Pfam" id="PF02566">
    <property type="entry name" value="OsmC"/>
    <property type="match status" value="1"/>
</dbReference>
<keyword evidence="2" id="KW-1185">Reference proteome</keyword>
<organism evidence="1 2">
    <name type="scientific">Leptospira broomii serovar Hurstbridge str. 5399</name>
    <dbReference type="NCBI Taxonomy" id="1049789"/>
    <lineage>
        <taxon>Bacteria</taxon>
        <taxon>Pseudomonadati</taxon>
        <taxon>Spirochaetota</taxon>
        <taxon>Spirochaetia</taxon>
        <taxon>Leptospirales</taxon>
        <taxon>Leptospiraceae</taxon>
        <taxon>Leptospira</taxon>
    </lineage>
</organism>
<dbReference type="Proteomes" id="UP000015454">
    <property type="component" value="Unassembled WGS sequence"/>
</dbReference>
<dbReference type="AlphaFoldDB" id="T0GA17"/>
<gene>
    <name evidence="1" type="ORF">LEP1GSC050_1715</name>
</gene>
<reference evidence="1" key="1">
    <citation type="submission" date="2013-05" db="EMBL/GenBank/DDBJ databases">
        <authorList>
            <person name="Harkins D.M."/>
            <person name="Durkin A.S."/>
            <person name="Brinkac L.M."/>
            <person name="Haft D.H."/>
            <person name="Selengut J.D."/>
            <person name="Sanka R."/>
            <person name="DePew J."/>
            <person name="Purushe J."/>
            <person name="Hartskeerl R.A."/>
            <person name="Ahmed A."/>
            <person name="van der Linden H."/>
            <person name="Goris M.G.A."/>
            <person name="Vinetz J.M."/>
            <person name="Sutton G.G."/>
            <person name="Nierman W.C."/>
            <person name="Fouts D.E."/>
        </authorList>
    </citation>
    <scope>NUCLEOTIDE SEQUENCE [LARGE SCALE GENOMIC DNA]</scope>
    <source>
        <strain evidence="1">5399</strain>
    </source>
</reference>